<proteinExistence type="predicted"/>
<organism evidence="1 2">
    <name type="scientific">Kwoniella heveanensis BCC8398</name>
    <dbReference type="NCBI Taxonomy" id="1296120"/>
    <lineage>
        <taxon>Eukaryota</taxon>
        <taxon>Fungi</taxon>
        <taxon>Dikarya</taxon>
        <taxon>Basidiomycota</taxon>
        <taxon>Agaricomycotina</taxon>
        <taxon>Tremellomycetes</taxon>
        <taxon>Tremellales</taxon>
        <taxon>Cryptococcaceae</taxon>
        <taxon>Kwoniella</taxon>
    </lineage>
</organism>
<name>A0A1B9GT97_9TREE</name>
<dbReference type="EMBL" id="KV700125">
    <property type="protein sequence ID" value="OCF34292.1"/>
    <property type="molecule type" value="Genomic_DNA"/>
</dbReference>
<dbReference type="Proteomes" id="UP000092666">
    <property type="component" value="Unassembled WGS sequence"/>
</dbReference>
<keyword evidence="2" id="KW-1185">Reference proteome</keyword>
<reference evidence="1 2" key="1">
    <citation type="submission" date="2013-07" db="EMBL/GenBank/DDBJ databases">
        <title>The Genome Sequence of Cryptococcus heveanensis BCC8398.</title>
        <authorList>
            <consortium name="The Broad Institute Genome Sequencing Platform"/>
            <person name="Cuomo C."/>
            <person name="Litvintseva A."/>
            <person name="Chen Y."/>
            <person name="Heitman J."/>
            <person name="Sun S."/>
            <person name="Springer D."/>
            <person name="Dromer F."/>
            <person name="Young S.K."/>
            <person name="Zeng Q."/>
            <person name="Gargeya S."/>
            <person name="Fitzgerald M."/>
            <person name="Abouelleil A."/>
            <person name="Alvarado L."/>
            <person name="Berlin A.M."/>
            <person name="Chapman S.B."/>
            <person name="Dewar J."/>
            <person name="Goldberg J."/>
            <person name="Griggs A."/>
            <person name="Gujja S."/>
            <person name="Hansen M."/>
            <person name="Howarth C."/>
            <person name="Imamovic A."/>
            <person name="Larimer J."/>
            <person name="McCowan C."/>
            <person name="Murphy C."/>
            <person name="Pearson M."/>
            <person name="Priest M."/>
            <person name="Roberts A."/>
            <person name="Saif S."/>
            <person name="Shea T."/>
            <person name="Sykes S."/>
            <person name="Wortman J."/>
            <person name="Nusbaum C."/>
            <person name="Birren B."/>
        </authorList>
    </citation>
    <scope>NUCLEOTIDE SEQUENCE [LARGE SCALE GENOMIC DNA]</scope>
    <source>
        <strain evidence="1 2">BCC8398</strain>
    </source>
</reference>
<reference evidence="2" key="2">
    <citation type="submission" date="2013-12" db="EMBL/GenBank/DDBJ databases">
        <title>Evolution of pathogenesis and genome organization in the Tremellales.</title>
        <authorList>
            <person name="Cuomo C."/>
            <person name="Litvintseva A."/>
            <person name="Heitman J."/>
            <person name="Chen Y."/>
            <person name="Sun S."/>
            <person name="Springer D."/>
            <person name="Dromer F."/>
            <person name="Young S."/>
            <person name="Zeng Q."/>
            <person name="Chapman S."/>
            <person name="Gujja S."/>
            <person name="Saif S."/>
            <person name="Birren B."/>
        </authorList>
    </citation>
    <scope>NUCLEOTIDE SEQUENCE [LARGE SCALE GENOMIC DNA]</scope>
    <source>
        <strain evidence="2">BCC8398</strain>
    </source>
</reference>
<evidence type="ECO:0000313" key="2">
    <source>
        <dbReference type="Proteomes" id="UP000092666"/>
    </source>
</evidence>
<dbReference type="AlphaFoldDB" id="A0A1B9GT97"/>
<protein>
    <submittedName>
        <fullName evidence="1">Uncharacterized protein</fullName>
    </submittedName>
</protein>
<evidence type="ECO:0000313" key="1">
    <source>
        <dbReference type="EMBL" id="OCF34292.1"/>
    </source>
</evidence>
<sequence length="341" mass="37109">MDARSVNIRPRSAPKTWDCQAQQGEHRGTEYQFAPGHLPGGGHSPVSDMYTQQTYATAAQSYYHLTQQTQVDRQKSTLSAQASPYLQNELTLATATLHLPTSNLTKTPAYRLLAPAAHSDQDNFAHSGLATTSAMNSSIRPYPNPLAAYVDPSLAPISARRLDGPMASGRTSGQPTRACSKEDRFGYSDTTKSLTSEIKALLQSQAEGPTNDFGDRYQKTAFIKRRKKFHSAVSASFYPQKTNNETPLDLNAAVTTVNLSSNKMTIASEVVSSGADKWLLPEGVDSIVDITDLIQVQMKMTGGGGVYHLRAMSTEYQDGLAAQRSGRTLVHSSDPMMQQET</sequence>
<accession>A0A1B9GT97</accession>
<gene>
    <name evidence="1" type="ORF">I316_03806</name>
</gene>